<dbReference type="SUPFAM" id="SSF55729">
    <property type="entry name" value="Acyl-CoA N-acyltransferases (Nat)"/>
    <property type="match status" value="1"/>
</dbReference>
<dbReference type="Pfam" id="PF00583">
    <property type="entry name" value="Acetyltransf_1"/>
    <property type="match status" value="1"/>
</dbReference>
<organism evidence="4 5">
    <name type="scientific">Bacillus infantis NRRL B-14911</name>
    <dbReference type="NCBI Taxonomy" id="1367477"/>
    <lineage>
        <taxon>Bacteria</taxon>
        <taxon>Bacillati</taxon>
        <taxon>Bacillota</taxon>
        <taxon>Bacilli</taxon>
        <taxon>Bacillales</taxon>
        <taxon>Bacillaceae</taxon>
        <taxon>Bacillus</taxon>
    </lineage>
</organism>
<feature type="domain" description="N-acetyltransferase" evidence="3">
    <location>
        <begin position="1"/>
        <end position="142"/>
    </location>
</feature>
<dbReference type="Gene3D" id="3.40.630.30">
    <property type="match status" value="1"/>
</dbReference>
<dbReference type="InterPro" id="IPR050832">
    <property type="entry name" value="Bact_Acetyltransf"/>
</dbReference>
<reference evidence="4 5" key="1">
    <citation type="submission" date="2013-07" db="EMBL/GenBank/DDBJ databases">
        <title>Complete genome sequence of Bacillus infantis NRRL B-14911 that has potential to induce cardiac disease by antigenic mimicry.</title>
        <authorList>
            <person name="Massilamany C."/>
            <person name="Smith T.P.L."/>
            <person name="Loy J.D."/>
            <person name="Barletta R."/>
            <person name="Reddy J."/>
        </authorList>
    </citation>
    <scope>NUCLEOTIDE SEQUENCE [LARGE SCALE GENOMIC DNA]</scope>
    <source>
        <strain evidence="4 5">NRRL B-14911</strain>
    </source>
</reference>
<dbReference type="OrthoDB" id="9797826at2"/>
<name>U5LB54_9BACI</name>
<dbReference type="InterPro" id="IPR000182">
    <property type="entry name" value="GNAT_dom"/>
</dbReference>
<keyword evidence="5" id="KW-1185">Reference proteome</keyword>
<dbReference type="HOGENOM" id="CLU_013985_34_4_9"/>
<keyword evidence="2" id="KW-0012">Acyltransferase</keyword>
<evidence type="ECO:0000256" key="1">
    <source>
        <dbReference type="ARBA" id="ARBA00022679"/>
    </source>
</evidence>
<evidence type="ECO:0000313" key="5">
    <source>
        <dbReference type="Proteomes" id="UP000017805"/>
    </source>
</evidence>
<accession>U5LB54</accession>
<dbReference type="RefSeq" id="WP_009793508.1">
    <property type="nucleotide sequence ID" value="NC_022524.1"/>
</dbReference>
<dbReference type="GO" id="GO:0016747">
    <property type="term" value="F:acyltransferase activity, transferring groups other than amino-acyl groups"/>
    <property type="evidence" value="ECO:0007669"/>
    <property type="project" value="InterPro"/>
</dbReference>
<dbReference type="Proteomes" id="UP000017805">
    <property type="component" value="Chromosome"/>
</dbReference>
<dbReference type="PROSITE" id="PS51186">
    <property type="entry name" value="GNAT"/>
    <property type="match status" value="1"/>
</dbReference>
<evidence type="ECO:0000259" key="3">
    <source>
        <dbReference type="PROSITE" id="PS51186"/>
    </source>
</evidence>
<dbReference type="PANTHER" id="PTHR43877:SF1">
    <property type="entry name" value="ACETYLTRANSFERASE"/>
    <property type="match status" value="1"/>
</dbReference>
<evidence type="ECO:0000313" key="4">
    <source>
        <dbReference type="EMBL" id="AGX04648.1"/>
    </source>
</evidence>
<dbReference type="STRING" id="1367477.N288_13730"/>
<dbReference type="InterPro" id="IPR016181">
    <property type="entry name" value="Acyl_CoA_acyltransferase"/>
</dbReference>
<dbReference type="KEGG" id="bif:N288_13730"/>
<dbReference type="AlphaFoldDB" id="U5LB54"/>
<evidence type="ECO:0000256" key="2">
    <source>
        <dbReference type="ARBA" id="ARBA00023315"/>
    </source>
</evidence>
<keyword evidence="1 4" id="KW-0808">Transferase</keyword>
<dbReference type="PATRIC" id="fig|1367477.3.peg.2696"/>
<gene>
    <name evidence="4" type="ORF">N288_13730</name>
</gene>
<dbReference type="PANTHER" id="PTHR43877">
    <property type="entry name" value="AMINOALKYLPHOSPHONATE N-ACETYLTRANSFERASE-RELATED-RELATED"/>
    <property type="match status" value="1"/>
</dbReference>
<sequence length="142" mass="15868">MEIREARYEDIPELTELIEQLGYPVSIERMADRFKKIQTLADHYTLAAVSKDSLMGMIGFHTGYLYTQDSLYARVTALVIHKDFRGSGIGKMLLAKMEEKAVKLGAGGIVLNSGNREEREIAHQFYLSAGYAAKSTGYVKSL</sequence>
<protein>
    <submittedName>
        <fullName evidence="4">GNAT family acetyltransferase</fullName>
    </submittedName>
</protein>
<dbReference type="EMBL" id="CP006643">
    <property type="protein sequence ID" value="AGX04648.1"/>
    <property type="molecule type" value="Genomic_DNA"/>
</dbReference>
<dbReference type="CDD" id="cd04301">
    <property type="entry name" value="NAT_SF"/>
    <property type="match status" value="1"/>
</dbReference>
<proteinExistence type="predicted"/>